<comment type="cofactor">
    <cofactor evidence="13">
        <name>Mg(2+)</name>
        <dbReference type="ChEBI" id="CHEBI:18420"/>
    </cofactor>
</comment>
<keyword evidence="2 13" id="KW-0240">DNA-directed RNA polymerase</keyword>
<feature type="binding site" evidence="13">
    <location>
        <position position="152"/>
    </location>
    <ligand>
        <name>Zn(2+)</name>
        <dbReference type="ChEBI" id="CHEBI:29105"/>
        <label>2</label>
    </ligand>
</feature>
<dbReference type="FunFam" id="2.40.40.20:FF:000019">
    <property type="entry name" value="DNA-directed RNA polymerase II subunit RPB1"/>
    <property type="match status" value="1"/>
</dbReference>
<keyword evidence="18" id="KW-1185">Reference proteome</keyword>
<dbReference type="GO" id="GO:0000428">
    <property type="term" value="C:DNA-directed RNA polymerase complex"/>
    <property type="evidence" value="ECO:0007669"/>
    <property type="project" value="UniProtKB-KW"/>
</dbReference>
<evidence type="ECO:0000256" key="7">
    <source>
        <dbReference type="ARBA" id="ARBA00022833"/>
    </source>
</evidence>
<dbReference type="KEGG" id="thb:N186_02335"/>
<evidence type="ECO:0000256" key="14">
    <source>
        <dbReference type="RuleBase" id="RU004279"/>
    </source>
</evidence>
<evidence type="ECO:0000256" key="15">
    <source>
        <dbReference type="SAM" id="Coils"/>
    </source>
</evidence>
<dbReference type="Gene3D" id="6.10.250.2940">
    <property type="match status" value="1"/>
</dbReference>
<keyword evidence="4 13" id="KW-0808">Transferase</keyword>
<dbReference type="InterPro" id="IPR042102">
    <property type="entry name" value="RNA_pol_Rpb1_3_sf"/>
</dbReference>
<dbReference type="HOGENOM" id="CLU_000487_3_1_2"/>
<dbReference type="Proteomes" id="UP000015543">
    <property type="component" value="Chromosome"/>
</dbReference>
<comment type="function">
    <text evidence="14">DNA-dependent RNA polymerase catalyzes the transcription of DNA into RNA using the four ribonucleoside triphosphates as substrates.</text>
</comment>
<dbReference type="Pfam" id="PF05000">
    <property type="entry name" value="RNA_pol_Rpb1_4"/>
    <property type="match status" value="1"/>
</dbReference>
<evidence type="ECO:0000256" key="5">
    <source>
        <dbReference type="ARBA" id="ARBA00022695"/>
    </source>
</evidence>
<dbReference type="AlphaFoldDB" id="S5ZUY1"/>
<name>S5ZUY1_9CREN</name>
<dbReference type="GO" id="GO:0000287">
    <property type="term" value="F:magnesium ion binding"/>
    <property type="evidence" value="ECO:0007669"/>
    <property type="project" value="UniProtKB-UniRule"/>
</dbReference>
<dbReference type="CDD" id="cd02582">
    <property type="entry name" value="RNAP_archeal_A"/>
    <property type="match status" value="1"/>
</dbReference>
<dbReference type="InterPro" id="IPR012758">
    <property type="entry name" value="RPO1N"/>
</dbReference>
<dbReference type="SMART" id="SM00663">
    <property type="entry name" value="RPOLA_N"/>
    <property type="match status" value="1"/>
</dbReference>
<evidence type="ECO:0000256" key="2">
    <source>
        <dbReference type="ARBA" id="ARBA00022478"/>
    </source>
</evidence>
<feature type="binding site" evidence="13">
    <location>
        <position position="74"/>
    </location>
    <ligand>
        <name>Zn(2+)</name>
        <dbReference type="ChEBI" id="CHEBI:29105"/>
        <label>1</label>
    </ligand>
</feature>
<evidence type="ECO:0000256" key="6">
    <source>
        <dbReference type="ARBA" id="ARBA00022723"/>
    </source>
</evidence>
<dbReference type="GO" id="GO:0003899">
    <property type="term" value="F:DNA-directed RNA polymerase activity"/>
    <property type="evidence" value="ECO:0007669"/>
    <property type="project" value="UniProtKB-UniRule"/>
</dbReference>
<dbReference type="InterPro" id="IPR007080">
    <property type="entry name" value="RNA_pol_Rpb1_1"/>
</dbReference>
<keyword evidence="8 13" id="KW-0460">Magnesium</keyword>
<dbReference type="GO" id="GO:0006351">
    <property type="term" value="P:DNA-templated transcription"/>
    <property type="evidence" value="ECO:0007669"/>
    <property type="project" value="UniProtKB-UniRule"/>
</dbReference>
<dbReference type="eggNOG" id="arCOG04257">
    <property type="taxonomic scope" value="Archaea"/>
</dbReference>
<dbReference type="NCBIfam" id="NF006336">
    <property type="entry name" value="PRK08566.1"/>
    <property type="match status" value="1"/>
</dbReference>
<feature type="domain" description="RNA polymerase N-terminal" evidence="16">
    <location>
        <begin position="211"/>
        <end position="516"/>
    </location>
</feature>
<sequence length="890" mass="100483">MGMSTRESSKIIAGLKFGILSPEMIRKLAVLRIETSELYDDEGFPIPGGLMDRRMGSIEPGAVCQTCGNRFTNCPGHFGYIELARPVVHPEFTPYIALLLKATCSKCGRLKLDEERIEKARKRMEVYSRKWPSLKIKYANTLLKEAAKATECPHCHAPQYKIKVDKPYTFYEEREEGLVRLTPLEIWERLSRIPDKDLEVVGIDPKEARPEWMVLRVVPVVPPSVRPSITLESGDRSEDDLTHKLVDIIRVNQRLKENIDSGSPSLVIEDLWGLLQYHVATYFDNELPGIPPARHRSGRALRTLAQRLKGKEGRFRGSLAGKRVDFSSRTVISPDPNLSINEVGVPIDVAKVLTVPEKVTSWNIEKMRQLVINGPDVWPGANYIIKPDGSRIDLRFAKHREELSQALAPGYIVERHLMDGDIVLFNRQPSLHRISIMAHVVRVLPYKTFRLNLLVTIPYNADFDGDEMNLHVPQSEEARAEARELMLVERHIMTARYGAPIIGGLHDYITGAYLLTRKDTLLDKKEALRLLYLGNNSEPLVEPAILKPGPYWTGKQLVSMFLPKGLNYVGRASVAPSSGKCDEEYCENDGYILIKDGKLLLGVFDKQAIGAEKHGTVLHEIVREYGVEKARELMDGMFKVFVEYLDKYGFTMGVDSVEIPPEAERDVQEIVREAEKRVQELIEQYRSGELQPMPGKTRKETLEDLIMNVLAEARTRAGEIVSRHLGLLNHAVIMARTGARGSMLNLTQMAAIVGQQSVRGKRIERGYSGRTLSHFPVNDLSPQAKGFVQSSFRRGLSPEEFFFHAISGREGLVDTAVRTAQSGYMYRRLQSAMQDFYVSYDGTVRNSEGLVIQYRYGEDGVDPSRSDHGKPVDVDKLIKKVLAMRGERHE</sequence>
<evidence type="ECO:0000256" key="4">
    <source>
        <dbReference type="ARBA" id="ARBA00022679"/>
    </source>
</evidence>
<dbReference type="GO" id="GO:0008270">
    <property type="term" value="F:zinc ion binding"/>
    <property type="evidence" value="ECO:0007669"/>
    <property type="project" value="UniProtKB-UniRule"/>
</dbReference>
<dbReference type="Gene3D" id="3.30.1490.180">
    <property type="entry name" value="RNA polymerase ii"/>
    <property type="match status" value="1"/>
</dbReference>
<keyword evidence="10 13" id="KW-0804">Transcription</keyword>
<keyword evidence="9 13" id="KW-0238">DNA-binding</keyword>
<dbReference type="Gene3D" id="1.10.132.30">
    <property type="match status" value="1"/>
</dbReference>
<keyword evidence="6 13" id="KW-0479">Metal-binding</keyword>
<keyword evidence="15" id="KW-0175">Coiled coil</keyword>
<comment type="function">
    <text evidence="12 13">DNA-dependent RNA polymerase (RNAP) catalyzes the transcription of DNA into RNA using the four ribonucleoside triphosphates as substrates. Forms the clamp head domain.</text>
</comment>
<evidence type="ECO:0000256" key="10">
    <source>
        <dbReference type="ARBA" id="ARBA00023163"/>
    </source>
</evidence>
<keyword evidence="5 13" id="KW-0548">Nucleotidyltransferase</keyword>
<comment type="subcellular location">
    <subcellularLocation>
        <location evidence="13">Cytoplasm</location>
    </subcellularLocation>
</comment>
<dbReference type="Gene3D" id="1.10.274.100">
    <property type="entry name" value="RNA polymerase Rpb1, domain 3"/>
    <property type="match status" value="1"/>
</dbReference>
<dbReference type="Gene3D" id="2.40.40.20">
    <property type="match status" value="1"/>
</dbReference>
<dbReference type="Pfam" id="PF04997">
    <property type="entry name" value="RNA_pol_Rpb1_1"/>
    <property type="match status" value="1"/>
</dbReference>
<evidence type="ECO:0000313" key="17">
    <source>
        <dbReference type="EMBL" id="AGT34854.1"/>
    </source>
</evidence>
<feature type="binding site" evidence="13">
    <location>
        <position position="464"/>
    </location>
    <ligand>
        <name>Mg(2+)</name>
        <dbReference type="ChEBI" id="CHEBI:18420"/>
    </ligand>
</feature>
<dbReference type="InterPro" id="IPR007081">
    <property type="entry name" value="RNA_pol_Rpb1_5"/>
</dbReference>
<dbReference type="InterPro" id="IPR045867">
    <property type="entry name" value="DNA-dir_RpoC_beta_prime"/>
</dbReference>
<dbReference type="InterPro" id="IPR000722">
    <property type="entry name" value="RNA_pol_asu"/>
</dbReference>
<feature type="binding site" evidence="13">
    <location>
        <position position="155"/>
    </location>
    <ligand>
        <name>Zn(2+)</name>
        <dbReference type="ChEBI" id="CHEBI:29105"/>
        <label>2</label>
    </ligand>
</feature>
<organism evidence="17 18">
    <name type="scientific">Thermofilum adornatum</name>
    <dbReference type="NCBI Taxonomy" id="1365176"/>
    <lineage>
        <taxon>Archaea</taxon>
        <taxon>Thermoproteota</taxon>
        <taxon>Thermoprotei</taxon>
        <taxon>Thermofilales</taxon>
        <taxon>Thermofilaceae</taxon>
        <taxon>Thermofilum</taxon>
    </lineage>
</organism>
<evidence type="ECO:0000313" key="18">
    <source>
        <dbReference type="Proteomes" id="UP000015543"/>
    </source>
</evidence>
<dbReference type="EC" id="2.7.7.6" evidence="13"/>
<accession>S5ZUY1</accession>
<dbReference type="InterPro" id="IPR007083">
    <property type="entry name" value="RNA_pol_Rpb1_4"/>
</dbReference>
<dbReference type="GO" id="GO:0003677">
    <property type="term" value="F:DNA binding"/>
    <property type="evidence" value="ECO:0007669"/>
    <property type="project" value="UniProtKB-UniRule"/>
</dbReference>
<feature type="binding site" evidence="13">
    <location>
        <position position="107"/>
    </location>
    <ligand>
        <name>Zn(2+)</name>
        <dbReference type="ChEBI" id="CHEBI:29105"/>
        <label>2</label>
    </ligand>
</feature>
<dbReference type="PATRIC" id="fig|1365176.7.peg.465"/>
<comment type="catalytic activity">
    <reaction evidence="11 13 14">
        <text>RNA(n) + a ribonucleoside 5'-triphosphate = RNA(n+1) + diphosphate</text>
        <dbReference type="Rhea" id="RHEA:21248"/>
        <dbReference type="Rhea" id="RHEA-COMP:14527"/>
        <dbReference type="Rhea" id="RHEA-COMP:17342"/>
        <dbReference type="ChEBI" id="CHEBI:33019"/>
        <dbReference type="ChEBI" id="CHEBI:61557"/>
        <dbReference type="ChEBI" id="CHEBI:140395"/>
        <dbReference type="EC" id="2.7.7.6"/>
    </reaction>
</comment>
<feature type="binding site" evidence="13">
    <location>
        <position position="64"/>
    </location>
    <ligand>
        <name>Zn(2+)</name>
        <dbReference type="ChEBI" id="CHEBI:29105"/>
        <label>1</label>
    </ligand>
</feature>
<dbReference type="InterPro" id="IPR038120">
    <property type="entry name" value="Rpb1_funnel_sf"/>
</dbReference>
<dbReference type="InterPro" id="IPR044893">
    <property type="entry name" value="RNA_pol_Rpb1_clamp_domain"/>
</dbReference>
<evidence type="ECO:0000256" key="13">
    <source>
        <dbReference type="HAMAP-Rule" id="MF_00863"/>
    </source>
</evidence>
<evidence type="ECO:0000256" key="8">
    <source>
        <dbReference type="ARBA" id="ARBA00022842"/>
    </source>
</evidence>
<evidence type="ECO:0000256" key="3">
    <source>
        <dbReference type="ARBA" id="ARBA00022490"/>
    </source>
</evidence>
<keyword evidence="3 13" id="KW-0963">Cytoplasm</keyword>
<dbReference type="InterPro" id="IPR006592">
    <property type="entry name" value="RNA_pol_N"/>
</dbReference>
<evidence type="ECO:0000259" key="16">
    <source>
        <dbReference type="SMART" id="SM00663"/>
    </source>
</evidence>
<dbReference type="Gene3D" id="4.10.860.120">
    <property type="entry name" value="RNA polymerase II, clamp domain"/>
    <property type="match status" value="2"/>
</dbReference>
<comment type="subunit">
    <text evidence="13">Part of the RNA polymerase complex.</text>
</comment>
<dbReference type="EMBL" id="CP006646">
    <property type="protein sequence ID" value="AGT34854.1"/>
    <property type="molecule type" value="Genomic_DNA"/>
</dbReference>
<keyword evidence="7 13" id="KW-0862">Zinc</keyword>
<dbReference type="PANTHER" id="PTHR19376:SF32">
    <property type="entry name" value="DNA-DIRECTED RNA POLYMERASE III SUBUNIT RPC1"/>
    <property type="match status" value="1"/>
</dbReference>
<evidence type="ECO:0000256" key="12">
    <source>
        <dbReference type="ARBA" id="ARBA00053389"/>
    </source>
</evidence>
<comment type="similarity">
    <text evidence="1 13 14">Belongs to the RNA polymerase beta' chain family.</text>
</comment>
<feature type="binding site" evidence="13">
    <location>
        <position position="466"/>
    </location>
    <ligand>
        <name>Mg(2+)</name>
        <dbReference type="ChEBI" id="CHEBI:18420"/>
    </ligand>
</feature>
<evidence type="ECO:0000256" key="11">
    <source>
        <dbReference type="ARBA" id="ARBA00048552"/>
    </source>
</evidence>
<evidence type="ECO:0000256" key="1">
    <source>
        <dbReference type="ARBA" id="ARBA00006460"/>
    </source>
</evidence>
<feature type="binding site" evidence="13">
    <location>
        <position position="77"/>
    </location>
    <ligand>
        <name>Zn(2+)</name>
        <dbReference type="ChEBI" id="CHEBI:29105"/>
        <label>1</label>
    </ligand>
</feature>
<feature type="binding site" evidence="13">
    <location>
        <position position="104"/>
    </location>
    <ligand>
        <name>Zn(2+)</name>
        <dbReference type="ChEBI" id="CHEBI:29105"/>
        <label>2</label>
    </ligand>
</feature>
<dbReference type="InterPro" id="IPR007066">
    <property type="entry name" value="RNA_pol_Rpb1_3"/>
</dbReference>
<dbReference type="GO" id="GO:0005737">
    <property type="term" value="C:cytoplasm"/>
    <property type="evidence" value="ECO:0007669"/>
    <property type="project" value="UniProtKB-SubCell"/>
</dbReference>
<dbReference type="Pfam" id="PF04998">
    <property type="entry name" value="RNA_pol_Rpb1_5"/>
    <property type="match status" value="1"/>
</dbReference>
<dbReference type="SUPFAM" id="SSF64484">
    <property type="entry name" value="beta and beta-prime subunits of DNA dependent RNA-polymerase"/>
    <property type="match status" value="1"/>
</dbReference>
<dbReference type="Pfam" id="PF00623">
    <property type="entry name" value="RNA_pol_Rpb1_2"/>
    <property type="match status" value="1"/>
</dbReference>
<protein>
    <recommendedName>
        <fullName evidence="13">DNA-directed RNA polymerase subunit Rpo1N</fullName>
        <ecNumber evidence="13">2.7.7.6</ecNumber>
    </recommendedName>
    <alternativeName>
        <fullName evidence="13">DNA-directed RNA polymerase subunit A'</fullName>
    </alternativeName>
</protein>
<dbReference type="Pfam" id="PF04983">
    <property type="entry name" value="RNA_pol_Rpb1_3"/>
    <property type="match status" value="1"/>
</dbReference>
<proteinExistence type="inferred from homology"/>
<feature type="binding site" evidence="13">
    <location>
        <position position="462"/>
    </location>
    <ligand>
        <name>Mg(2+)</name>
        <dbReference type="ChEBI" id="CHEBI:18420"/>
    </ligand>
</feature>
<dbReference type="PANTHER" id="PTHR19376">
    <property type="entry name" value="DNA-DIRECTED RNA POLYMERASE"/>
    <property type="match status" value="1"/>
</dbReference>
<dbReference type="NCBIfam" id="TIGR02390">
    <property type="entry name" value="RNA_pol_rpoA1"/>
    <property type="match status" value="1"/>
</dbReference>
<evidence type="ECO:0000256" key="9">
    <source>
        <dbReference type="ARBA" id="ARBA00023125"/>
    </source>
</evidence>
<gene>
    <name evidence="13" type="primary">rpo1N</name>
    <name evidence="13" type="synonym">rpoA1</name>
    <name evidence="17" type="ORF">N186_02335</name>
</gene>
<comment type="cofactor">
    <cofactor evidence="13">
        <name>Zn(2+)</name>
        <dbReference type="ChEBI" id="CHEBI:29105"/>
    </cofactor>
    <text evidence="13">Binds at least 2 Zn(2+) per subunit.</text>
</comment>
<reference evidence="17 18" key="1">
    <citation type="journal article" date="2013" name="Genome Announc.">
        <title>Complete Genomic Sequence of 'Thermofilum adornatus' Strain 1910bT, a Hyperthermophilic Anaerobic Organotrophic Crenarchaeon.</title>
        <authorList>
            <person name="Dominova I.N."/>
            <person name="Kublanov I.V."/>
            <person name="Podosokorskaya O.A."/>
            <person name="Derbikova K.S."/>
            <person name="Patrushev M.V."/>
            <person name="Toshchakov S.V."/>
        </authorList>
    </citation>
    <scope>NUCLEOTIDE SEQUENCE [LARGE SCALE GENOMIC DNA]</scope>
    <source>
        <strain evidence="18">1910b</strain>
    </source>
</reference>
<dbReference type="HAMAP" id="MF_00863">
    <property type="entry name" value="RNApol_arch_Rpo1N"/>
    <property type="match status" value="1"/>
</dbReference>
<dbReference type="Gene3D" id="6.20.50.80">
    <property type="match status" value="1"/>
</dbReference>
<feature type="coiled-coil region" evidence="15">
    <location>
        <begin position="664"/>
        <end position="691"/>
    </location>
</feature>
<feature type="binding site" evidence="13">
    <location>
        <position position="67"/>
    </location>
    <ligand>
        <name>Zn(2+)</name>
        <dbReference type="ChEBI" id="CHEBI:29105"/>
        <label>1</label>
    </ligand>
</feature>